<dbReference type="AlphaFoldDB" id="A0A418Q9U9"/>
<dbReference type="STRING" id="1451189.CFAL_09215"/>
<name>A0A418Q9U9_9CORY</name>
<sequence length="98" mass="10043">MSYLSTDTTDLAHLGARAESIAWAARSHRAAVPMTGAFSPAAQACAAAVERARMAHAQAVARSGSFFSDATTGLHTLCRELGDHEAAYSGSFASTGVG</sequence>
<proteinExistence type="predicted"/>
<comment type="caution">
    <text evidence="1">The sequence shown here is derived from an EMBL/GenBank/DDBJ whole genome shotgun (WGS) entry which is preliminary data.</text>
</comment>
<reference evidence="1 2" key="1">
    <citation type="submission" date="2018-09" db="EMBL/GenBank/DDBJ databases">
        <title>Optimization and identification of Corynebacterium falsenii FN1-14 from fish paste.</title>
        <authorList>
            <person name="Daroonpunt R."/>
            <person name="Tanasupawat S."/>
        </authorList>
    </citation>
    <scope>NUCLEOTIDE SEQUENCE [LARGE SCALE GENOMIC DNA]</scope>
    <source>
        <strain evidence="1 2">FN1-14</strain>
    </source>
</reference>
<protein>
    <submittedName>
        <fullName evidence="1">Uncharacterized protein</fullName>
    </submittedName>
</protein>
<dbReference type="RefSeq" id="WP_119664128.1">
    <property type="nucleotide sequence ID" value="NZ_QXJK01000001.1"/>
</dbReference>
<accession>A0A418Q9U9</accession>
<evidence type="ECO:0000313" key="2">
    <source>
        <dbReference type="Proteomes" id="UP000285278"/>
    </source>
</evidence>
<dbReference type="Proteomes" id="UP000285278">
    <property type="component" value="Unassembled WGS sequence"/>
</dbReference>
<evidence type="ECO:0000313" key="1">
    <source>
        <dbReference type="EMBL" id="RIX36790.1"/>
    </source>
</evidence>
<gene>
    <name evidence="1" type="ORF">D3M95_00855</name>
</gene>
<dbReference type="EMBL" id="QXJK01000001">
    <property type="protein sequence ID" value="RIX36790.1"/>
    <property type="molecule type" value="Genomic_DNA"/>
</dbReference>
<organism evidence="1 2">
    <name type="scientific">Corynebacterium falsenii</name>
    <dbReference type="NCBI Taxonomy" id="108486"/>
    <lineage>
        <taxon>Bacteria</taxon>
        <taxon>Bacillati</taxon>
        <taxon>Actinomycetota</taxon>
        <taxon>Actinomycetes</taxon>
        <taxon>Mycobacteriales</taxon>
        <taxon>Corynebacteriaceae</taxon>
        <taxon>Corynebacterium</taxon>
    </lineage>
</organism>
<keyword evidence="2" id="KW-1185">Reference proteome</keyword>